<reference evidence="1 2" key="1">
    <citation type="journal article" date="2016" name="Front. Microbiol.">
        <title>Genomic Resource of Rice Seed Associated Bacteria.</title>
        <authorList>
            <person name="Midha S."/>
            <person name="Bansal K."/>
            <person name="Sharma S."/>
            <person name="Kumar N."/>
            <person name="Patil P.P."/>
            <person name="Chaudhry V."/>
            <person name="Patil P.B."/>
        </authorList>
    </citation>
    <scope>NUCLEOTIDE SEQUENCE [LARGE SCALE GENOMIC DNA]</scope>
    <source>
        <strain evidence="1 2">NS220</strain>
    </source>
</reference>
<dbReference type="AlphaFoldDB" id="A0A147EYA8"/>
<dbReference type="Proteomes" id="UP000075025">
    <property type="component" value="Unassembled WGS sequence"/>
</dbReference>
<gene>
    <name evidence="1" type="ORF">NS220_06655</name>
</gene>
<organism evidence="1 2">
    <name type="scientific">Microbacterium testaceum</name>
    <name type="common">Aureobacterium testaceum</name>
    <name type="synonym">Brevibacterium testaceum</name>
    <dbReference type="NCBI Taxonomy" id="2033"/>
    <lineage>
        <taxon>Bacteria</taxon>
        <taxon>Bacillati</taxon>
        <taxon>Actinomycetota</taxon>
        <taxon>Actinomycetes</taxon>
        <taxon>Micrococcales</taxon>
        <taxon>Microbacteriaceae</taxon>
        <taxon>Microbacterium</taxon>
    </lineage>
</organism>
<proteinExistence type="predicted"/>
<evidence type="ECO:0000313" key="2">
    <source>
        <dbReference type="Proteomes" id="UP000075025"/>
    </source>
</evidence>
<accession>A0A147EYA8</accession>
<dbReference type="PATRIC" id="fig|2033.6.peg.2308"/>
<evidence type="ECO:0000313" key="1">
    <source>
        <dbReference type="EMBL" id="KTR95210.1"/>
    </source>
</evidence>
<sequence>MIWSAGREDMSTAYLTRDVLLRWIPLESVSRAVVLYGFELELLSARDAVDIELARYTEGALLDDVEEALALLLSDELGRVRELLHDGGSVEGSDEVALVWFLSAASELYEYWNRVSVPTERLFSLLEYLELDELYSDLVYLAPISFWRRVSRSSFRDRLALRLIEVRSLLDISSVPAS</sequence>
<name>A0A147EYA8_MICTE</name>
<dbReference type="EMBL" id="LDRT01000038">
    <property type="protein sequence ID" value="KTR95210.1"/>
    <property type="molecule type" value="Genomic_DNA"/>
</dbReference>
<comment type="caution">
    <text evidence="1">The sequence shown here is derived from an EMBL/GenBank/DDBJ whole genome shotgun (WGS) entry which is preliminary data.</text>
</comment>
<protein>
    <submittedName>
        <fullName evidence="1">Uncharacterized protein</fullName>
    </submittedName>
</protein>